<dbReference type="SMART" id="SM00830">
    <property type="entry name" value="CM_2"/>
    <property type="match status" value="1"/>
</dbReference>
<evidence type="ECO:0000256" key="2">
    <source>
        <dbReference type="ARBA" id="ARBA00023235"/>
    </source>
</evidence>
<dbReference type="PANTHER" id="PTHR38041:SF1">
    <property type="entry name" value="CHORISMATE MUTASE"/>
    <property type="match status" value="1"/>
</dbReference>
<evidence type="ECO:0000313" key="5">
    <source>
        <dbReference type="Proteomes" id="UP000190135"/>
    </source>
</evidence>
<dbReference type="NCBIfam" id="TIGR01803">
    <property type="entry name" value="CM-like"/>
    <property type="match status" value="1"/>
</dbReference>
<name>A0A1T4LQL0_9HYPH</name>
<evidence type="ECO:0000259" key="3">
    <source>
        <dbReference type="PROSITE" id="PS51168"/>
    </source>
</evidence>
<sequence>MPRTVRRAPEDCRSMTELRAEIDAIDDALFDLFAERMTYIHRAAELKAEAGLPANIPSRVDEVVGNARRHASAHGLDPALYGAIWEKLVAAAIAEEERRLEA</sequence>
<keyword evidence="5" id="KW-1185">Reference proteome</keyword>
<proteinExistence type="predicted"/>
<dbReference type="Pfam" id="PF01817">
    <property type="entry name" value="CM_2"/>
    <property type="match status" value="1"/>
</dbReference>
<dbReference type="EC" id="5.4.99.5" evidence="1"/>
<dbReference type="SUPFAM" id="SSF48600">
    <property type="entry name" value="Chorismate mutase II"/>
    <property type="match status" value="1"/>
</dbReference>
<dbReference type="InterPro" id="IPR002701">
    <property type="entry name" value="CM_II_prokaryot"/>
</dbReference>
<dbReference type="InterPro" id="IPR036263">
    <property type="entry name" value="Chorismate_II_sf"/>
</dbReference>
<dbReference type="Proteomes" id="UP000190135">
    <property type="component" value="Unassembled WGS sequence"/>
</dbReference>
<dbReference type="AlphaFoldDB" id="A0A1T4LQL0"/>
<organism evidence="4 5">
    <name type="scientific">Consotaella salsifontis</name>
    <dbReference type="NCBI Taxonomy" id="1365950"/>
    <lineage>
        <taxon>Bacteria</taxon>
        <taxon>Pseudomonadati</taxon>
        <taxon>Pseudomonadota</taxon>
        <taxon>Alphaproteobacteria</taxon>
        <taxon>Hyphomicrobiales</taxon>
        <taxon>Aurantimonadaceae</taxon>
        <taxon>Consotaella</taxon>
    </lineage>
</organism>
<dbReference type="EMBL" id="FUXL01000001">
    <property type="protein sequence ID" value="SJZ56734.1"/>
    <property type="molecule type" value="Genomic_DNA"/>
</dbReference>
<keyword evidence="2" id="KW-0413">Isomerase</keyword>
<dbReference type="InterPro" id="IPR036979">
    <property type="entry name" value="CM_dom_sf"/>
</dbReference>
<dbReference type="GO" id="GO:0004106">
    <property type="term" value="F:chorismate mutase activity"/>
    <property type="evidence" value="ECO:0007669"/>
    <property type="project" value="UniProtKB-EC"/>
</dbReference>
<dbReference type="GO" id="GO:0046417">
    <property type="term" value="P:chorismate metabolic process"/>
    <property type="evidence" value="ECO:0007669"/>
    <property type="project" value="InterPro"/>
</dbReference>
<accession>A0A1T4LQL0</accession>
<evidence type="ECO:0000256" key="1">
    <source>
        <dbReference type="ARBA" id="ARBA00012404"/>
    </source>
</evidence>
<reference evidence="4 5" key="1">
    <citation type="submission" date="2017-02" db="EMBL/GenBank/DDBJ databases">
        <authorList>
            <person name="Peterson S.W."/>
        </authorList>
    </citation>
    <scope>NUCLEOTIDE SEQUENCE [LARGE SCALE GENOMIC DNA]</scope>
    <source>
        <strain evidence="4 5">USBA 369</strain>
    </source>
</reference>
<dbReference type="Gene3D" id="1.20.59.10">
    <property type="entry name" value="Chorismate mutase"/>
    <property type="match status" value="1"/>
</dbReference>
<dbReference type="PROSITE" id="PS51168">
    <property type="entry name" value="CHORISMATE_MUT_2"/>
    <property type="match status" value="1"/>
</dbReference>
<dbReference type="PANTHER" id="PTHR38041">
    <property type="entry name" value="CHORISMATE MUTASE"/>
    <property type="match status" value="1"/>
</dbReference>
<dbReference type="InterPro" id="IPR008241">
    <property type="entry name" value="Isochorismate_pyruvate-lyase"/>
</dbReference>
<protein>
    <recommendedName>
        <fullName evidence="1">chorismate mutase</fullName>
        <ecNumber evidence="1">5.4.99.5</ecNumber>
    </recommendedName>
</protein>
<evidence type="ECO:0000313" key="4">
    <source>
        <dbReference type="EMBL" id="SJZ56734.1"/>
    </source>
</evidence>
<dbReference type="STRING" id="1365950.SAMN05428963_101315"/>
<dbReference type="GO" id="GO:0009697">
    <property type="term" value="P:salicylic acid biosynthetic process"/>
    <property type="evidence" value="ECO:0007669"/>
    <property type="project" value="InterPro"/>
</dbReference>
<dbReference type="GO" id="GO:0016835">
    <property type="term" value="F:carbon-oxygen lyase activity"/>
    <property type="evidence" value="ECO:0007669"/>
    <property type="project" value="InterPro"/>
</dbReference>
<dbReference type="InterPro" id="IPR051331">
    <property type="entry name" value="Chorismate_mutase-related"/>
</dbReference>
<gene>
    <name evidence="4" type="ORF">SAMN05428963_101315</name>
</gene>
<feature type="domain" description="Chorismate mutase" evidence="3">
    <location>
        <begin position="9"/>
        <end position="100"/>
    </location>
</feature>